<evidence type="ECO:0000259" key="1">
    <source>
        <dbReference type="Pfam" id="PF21056"/>
    </source>
</evidence>
<reference evidence="2" key="1">
    <citation type="submission" date="2023-04" db="EMBL/GenBank/DDBJ databases">
        <title>Phytophthora fragariaefolia NBRC 109709.</title>
        <authorList>
            <person name="Ichikawa N."/>
            <person name="Sato H."/>
            <person name="Tonouchi N."/>
        </authorList>
    </citation>
    <scope>NUCLEOTIDE SEQUENCE</scope>
    <source>
        <strain evidence="2">NBRC 109709</strain>
    </source>
</reference>
<evidence type="ECO:0000313" key="2">
    <source>
        <dbReference type="EMBL" id="GMF56996.1"/>
    </source>
</evidence>
<proteinExistence type="predicted"/>
<dbReference type="AlphaFoldDB" id="A0A9W6Y638"/>
<dbReference type="EMBL" id="BSXT01004164">
    <property type="protein sequence ID" value="GMF56996.1"/>
    <property type="molecule type" value="Genomic_DNA"/>
</dbReference>
<sequence length="91" mass="10420">MREMFDRFPEVMLIDATHGTNASKYKIFSFMVHDAFGKGQFGQHAVLRNERSSALLTAIEEFKVNNPAWTYLQCVVIDKDFTEMAVLEVVS</sequence>
<protein>
    <submittedName>
        <fullName evidence="2">Unnamed protein product</fullName>
    </submittedName>
</protein>
<dbReference type="InterPro" id="IPR048324">
    <property type="entry name" value="ZSWIM1-3_RNaseH-like"/>
</dbReference>
<dbReference type="Proteomes" id="UP001165121">
    <property type="component" value="Unassembled WGS sequence"/>
</dbReference>
<gene>
    <name evidence="2" type="ORF">Pfra01_002427700</name>
</gene>
<evidence type="ECO:0000313" key="3">
    <source>
        <dbReference type="Proteomes" id="UP001165121"/>
    </source>
</evidence>
<comment type="caution">
    <text evidence="2">The sequence shown here is derived from an EMBL/GenBank/DDBJ whole genome shotgun (WGS) entry which is preliminary data.</text>
</comment>
<dbReference type="Pfam" id="PF21056">
    <property type="entry name" value="ZSWIM1-3_RNaseH-like"/>
    <property type="match status" value="1"/>
</dbReference>
<dbReference type="InterPro" id="IPR052579">
    <property type="entry name" value="Zinc_finger_SWIM"/>
</dbReference>
<dbReference type="PANTHER" id="PTHR31569">
    <property type="entry name" value="SWIM-TYPE DOMAIN-CONTAINING PROTEIN"/>
    <property type="match status" value="1"/>
</dbReference>
<organism evidence="2 3">
    <name type="scientific">Phytophthora fragariaefolia</name>
    <dbReference type="NCBI Taxonomy" id="1490495"/>
    <lineage>
        <taxon>Eukaryota</taxon>
        <taxon>Sar</taxon>
        <taxon>Stramenopiles</taxon>
        <taxon>Oomycota</taxon>
        <taxon>Peronosporomycetes</taxon>
        <taxon>Peronosporales</taxon>
        <taxon>Peronosporaceae</taxon>
        <taxon>Phytophthora</taxon>
    </lineage>
</organism>
<dbReference type="PANTHER" id="PTHR31569:SF4">
    <property type="entry name" value="SWIM-TYPE DOMAIN-CONTAINING PROTEIN"/>
    <property type="match status" value="1"/>
</dbReference>
<accession>A0A9W6Y638</accession>
<dbReference type="OrthoDB" id="120965at2759"/>
<feature type="domain" description="ZSWIM1/3 RNaseH-like" evidence="1">
    <location>
        <begin position="1"/>
        <end position="88"/>
    </location>
</feature>
<name>A0A9W6Y638_9STRA</name>
<keyword evidence="3" id="KW-1185">Reference proteome</keyword>